<comment type="caution">
    <text evidence="2">The sequence shown here is derived from an EMBL/GenBank/DDBJ whole genome shotgun (WGS) entry which is preliminary data.</text>
</comment>
<proteinExistence type="predicted"/>
<feature type="domain" description="RNA polymerase sigma-70 region 1.2" evidence="1">
    <location>
        <begin position="14"/>
        <end position="45"/>
    </location>
</feature>
<reference evidence="2" key="1">
    <citation type="submission" date="2019-03" db="EMBL/GenBank/DDBJ databases">
        <title>Lake Tanganyika Metagenome-Assembled Genomes (MAGs).</title>
        <authorList>
            <person name="Tran P."/>
        </authorList>
    </citation>
    <scope>NUCLEOTIDE SEQUENCE</scope>
    <source>
        <strain evidence="2">K_DeepCast_65m_m2_066</strain>
    </source>
</reference>
<dbReference type="SUPFAM" id="SSF88946">
    <property type="entry name" value="Sigma2 domain of RNA polymerase sigma factors"/>
    <property type="match status" value="1"/>
</dbReference>
<evidence type="ECO:0000313" key="3">
    <source>
        <dbReference type="Proteomes" id="UP000712673"/>
    </source>
</evidence>
<dbReference type="GO" id="GO:0006352">
    <property type="term" value="P:DNA-templated transcription initiation"/>
    <property type="evidence" value="ECO:0007669"/>
    <property type="project" value="InterPro"/>
</dbReference>
<dbReference type="Gene3D" id="1.20.120.1810">
    <property type="match status" value="1"/>
</dbReference>
<organism evidence="2 3">
    <name type="scientific">Tectimicrobiota bacterium</name>
    <dbReference type="NCBI Taxonomy" id="2528274"/>
    <lineage>
        <taxon>Bacteria</taxon>
        <taxon>Pseudomonadati</taxon>
        <taxon>Nitrospinota/Tectimicrobiota group</taxon>
        <taxon>Candidatus Tectimicrobiota</taxon>
    </lineage>
</organism>
<name>A0A937W3E3_UNCTE</name>
<accession>A0A937W3E3</accession>
<protein>
    <recommendedName>
        <fullName evidence="1">RNA polymerase sigma-70 region 1.2 domain-containing protein</fullName>
    </recommendedName>
</protein>
<dbReference type="GO" id="GO:0016987">
    <property type="term" value="F:sigma factor activity"/>
    <property type="evidence" value="ECO:0007669"/>
    <property type="project" value="InterPro"/>
</dbReference>
<evidence type="ECO:0000259" key="1">
    <source>
        <dbReference type="Pfam" id="PF00140"/>
    </source>
</evidence>
<dbReference type="GO" id="GO:0003677">
    <property type="term" value="F:DNA binding"/>
    <property type="evidence" value="ECO:0007669"/>
    <property type="project" value="InterPro"/>
</dbReference>
<evidence type="ECO:0000313" key="2">
    <source>
        <dbReference type="EMBL" id="MBM3225917.1"/>
    </source>
</evidence>
<dbReference type="Pfam" id="PF00140">
    <property type="entry name" value="Sigma70_r1_2"/>
    <property type="match status" value="1"/>
</dbReference>
<dbReference type="Proteomes" id="UP000712673">
    <property type="component" value="Unassembled WGS sequence"/>
</dbReference>
<dbReference type="AlphaFoldDB" id="A0A937W3E3"/>
<gene>
    <name evidence="2" type="ORF">FJZ47_19270</name>
</gene>
<sequence length="79" mass="8910">MHTPQHVLRTITSDSFAAYLAEVRRQSVPTPQEEIALGRRIQAGDADALRELVERNLRFVVQVAGRYRGFGLPLPDSHQ</sequence>
<dbReference type="EMBL" id="VGLS01000725">
    <property type="protein sequence ID" value="MBM3225917.1"/>
    <property type="molecule type" value="Genomic_DNA"/>
</dbReference>
<dbReference type="InterPro" id="IPR009042">
    <property type="entry name" value="RNA_pol_sigma70_r1_2"/>
</dbReference>
<dbReference type="InterPro" id="IPR013325">
    <property type="entry name" value="RNA_pol_sigma_r2"/>
</dbReference>